<feature type="signal peptide" evidence="1">
    <location>
        <begin position="1"/>
        <end position="28"/>
    </location>
</feature>
<accession>A0A2X0ISF5</accession>
<evidence type="ECO:0000313" key="2">
    <source>
        <dbReference type="EMBL" id="RAG87537.1"/>
    </source>
</evidence>
<keyword evidence="3" id="KW-1185">Reference proteome</keyword>
<evidence type="ECO:0000313" key="3">
    <source>
        <dbReference type="Proteomes" id="UP000248889"/>
    </source>
</evidence>
<dbReference type="AlphaFoldDB" id="A0A2X0ISF5"/>
<keyword evidence="1" id="KW-0732">Signal</keyword>
<dbReference type="RefSeq" id="WP_111498692.1">
    <property type="nucleotide sequence ID" value="NZ_QKYN01000006.1"/>
</dbReference>
<reference evidence="2 3" key="1">
    <citation type="submission" date="2018-06" db="EMBL/GenBank/DDBJ databases">
        <title>Streptacidiphilus pinicola sp. nov., isolated from pine grove soil.</title>
        <authorList>
            <person name="Roh S.G."/>
            <person name="Park S."/>
            <person name="Kim M.-K."/>
            <person name="Yun B.-R."/>
            <person name="Park J."/>
            <person name="Kim M.J."/>
            <person name="Kim Y.S."/>
            <person name="Kim S.B."/>
        </authorList>
    </citation>
    <scope>NUCLEOTIDE SEQUENCE [LARGE SCALE GENOMIC DNA]</scope>
    <source>
        <strain evidence="2 3">MMS16-CNU450</strain>
    </source>
</reference>
<feature type="chain" id="PRO_5015878863" evidence="1">
    <location>
        <begin position="29"/>
        <end position="180"/>
    </location>
</feature>
<sequence length="180" mass="19211">MRSSRAPRAVAAALATLGLLVVASPAHAQTADSQTLQVNVTSYGYNDNDNGDGSYGNAVIAYPQIHSIATEGSGSYDDPVTFATDENEFAPGTIIYVPHLQKYFIMEDGCVECTSDWNNGVRHVDLWMGPNDAMQPEPALDDCEASVTRDNADIVVNPDPGLTVDTTPMFSDGQCTAVLH</sequence>
<gene>
    <name evidence="2" type="ORF">DN069_00645</name>
</gene>
<name>A0A2X0ISF5_9ACTN</name>
<protein>
    <submittedName>
        <fullName evidence="2">Uncharacterized protein</fullName>
    </submittedName>
</protein>
<comment type="caution">
    <text evidence="2">The sequence shown here is derived from an EMBL/GenBank/DDBJ whole genome shotgun (WGS) entry which is preliminary data.</text>
</comment>
<dbReference type="EMBL" id="QKYN01000006">
    <property type="protein sequence ID" value="RAG87537.1"/>
    <property type="molecule type" value="Genomic_DNA"/>
</dbReference>
<organism evidence="2 3">
    <name type="scientific">Streptacidiphilus pinicola</name>
    <dbReference type="NCBI Taxonomy" id="2219663"/>
    <lineage>
        <taxon>Bacteria</taxon>
        <taxon>Bacillati</taxon>
        <taxon>Actinomycetota</taxon>
        <taxon>Actinomycetes</taxon>
        <taxon>Kitasatosporales</taxon>
        <taxon>Streptomycetaceae</taxon>
        <taxon>Streptacidiphilus</taxon>
    </lineage>
</organism>
<dbReference type="OrthoDB" id="7838675at2"/>
<proteinExistence type="predicted"/>
<evidence type="ECO:0000256" key="1">
    <source>
        <dbReference type="SAM" id="SignalP"/>
    </source>
</evidence>
<dbReference type="Proteomes" id="UP000248889">
    <property type="component" value="Unassembled WGS sequence"/>
</dbReference>